<keyword evidence="4" id="KW-1185">Reference proteome</keyword>
<accession>A0A1D2NN28</accession>
<evidence type="ECO:0000313" key="3">
    <source>
        <dbReference type="EMBL" id="ODN06485.1"/>
    </source>
</evidence>
<organism evidence="3 4">
    <name type="scientific">Orchesella cincta</name>
    <name type="common">Springtail</name>
    <name type="synonym">Podura cincta</name>
    <dbReference type="NCBI Taxonomy" id="48709"/>
    <lineage>
        <taxon>Eukaryota</taxon>
        <taxon>Metazoa</taxon>
        <taxon>Ecdysozoa</taxon>
        <taxon>Arthropoda</taxon>
        <taxon>Hexapoda</taxon>
        <taxon>Collembola</taxon>
        <taxon>Entomobryomorpha</taxon>
        <taxon>Entomobryoidea</taxon>
        <taxon>Orchesellidae</taxon>
        <taxon>Orchesellinae</taxon>
        <taxon>Orchesella</taxon>
    </lineage>
</organism>
<feature type="compositionally biased region" description="Low complexity" evidence="2">
    <location>
        <begin position="364"/>
        <end position="373"/>
    </location>
</feature>
<evidence type="ECO:0000313" key="4">
    <source>
        <dbReference type="Proteomes" id="UP000094527"/>
    </source>
</evidence>
<reference evidence="3 4" key="1">
    <citation type="journal article" date="2016" name="Genome Biol. Evol.">
        <title>Gene Family Evolution Reflects Adaptation to Soil Environmental Stressors in the Genome of the Collembolan Orchesella cincta.</title>
        <authorList>
            <person name="Faddeeva-Vakhrusheva A."/>
            <person name="Derks M.F."/>
            <person name="Anvar S.Y."/>
            <person name="Agamennone V."/>
            <person name="Suring W."/>
            <person name="Smit S."/>
            <person name="van Straalen N.M."/>
            <person name="Roelofs D."/>
        </authorList>
    </citation>
    <scope>NUCLEOTIDE SEQUENCE [LARGE SCALE GENOMIC DNA]</scope>
    <source>
        <tissue evidence="3">Mixed pool</tissue>
    </source>
</reference>
<evidence type="ECO:0000256" key="1">
    <source>
        <dbReference type="SAM" id="Coils"/>
    </source>
</evidence>
<evidence type="ECO:0000256" key="2">
    <source>
        <dbReference type="SAM" id="MobiDB-lite"/>
    </source>
</evidence>
<comment type="caution">
    <text evidence="3">The sequence shown here is derived from an EMBL/GenBank/DDBJ whole genome shotgun (WGS) entry which is preliminary data.</text>
</comment>
<dbReference type="AlphaFoldDB" id="A0A1D2NN28"/>
<dbReference type="Proteomes" id="UP000094527">
    <property type="component" value="Unassembled WGS sequence"/>
</dbReference>
<dbReference type="EMBL" id="LJIJ01000004">
    <property type="protein sequence ID" value="ODN06485.1"/>
    <property type="molecule type" value="Genomic_DNA"/>
</dbReference>
<protein>
    <submittedName>
        <fullName evidence="3">Uncharacterized protein</fullName>
    </submittedName>
</protein>
<proteinExistence type="predicted"/>
<feature type="compositionally biased region" description="Polar residues" evidence="2">
    <location>
        <begin position="376"/>
        <end position="386"/>
    </location>
</feature>
<keyword evidence="1" id="KW-0175">Coiled coil</keyword>
<gene>
    <name evidence="3" type="ORF">Ocin01_00180</name>
</gene>
<feature type="region of interest" description="Disordered" evidence="2">
    <location>
        <begin position="189"/>
        <end position="216"/>
    </location>
</feature>
<feature type="coiled-coil region" evidence="1">
    <location>
        <begin position="4"/>
        <end position="91"/>
    </location>
</feature>
<name>A0A1D2NN28_ORCCI</name>
<feature type="compositionally biased region" description="Low complexity" evidence="2">
    <location>
        <begin position="189"/>
        <end position="201"/>
    </location>
</feature>
<dbReference type="OrthoDB" id="7475679at2759"/>
<feature type="region of interest" description="Disordered" evidence="2">
    <location>
        <begin position="355"/>
        <end position="401"/>
    </location>
</feature>
<sequence length="401" mass="43678">MKSGVETTEQIKNLERLCNRYRNQVMKIQSDYEQSEYKKVELMKQLEENTVESNEMIEFLQAEKSTLAESLTEVEVEAKKWKDEMEAVKRDYQSRCSSLVRLSEQHKQEALKSQALLHRLEGQSTSRVNALTDSLLKTYRVPPELLASSETNQAIKETDLSCSLLLPLITSLSAAFPMVPMDSIAAKSYTTTGNSTTPSSSNATLGHMSSPPLPTDGDVASVSVKVAEAAHNLLASQCTSLTLTESTSLQSLNQAILEREEAEKSGLDDIMKPFSLFEGVSPDADQLSLRKEITELNAAIAKLLNVVKIILINSDKKVSSVASSILQCLKSIEDDKVGNMAEIAQVQKSLEAWSEKGMPEKESSGSTSTSNGSPPCKTTVTSTTVGGNPPTYLVGNGHAHV</sequence>